<keyword evidence="1" id="KW-0863">Zinc-finger</keyword>
<keyword evidence="1" id="KW-0862">Zinc</keyword>
<dbReference type="GO" id="GO:0016567">
    <property type="term" value="P:protein ubiquitination"/>
    <property type="evidence" value="ECO:0007669"/>
    <property type="project" value="UniProtKB-UniRule"/>
</dbReference>
<protein>
    <recommendedName>
        <fullName evidence="1">E3 ubiquitin-protein ligase</fullName>
        <ecNumber evidence="1">2.3.2.27</ecNumber>
    </recommendedName>
</protein>
<feature type="domain" description="E3 ubiquitin-protein ligase UBR-like C-terminal" evidence="2">
    <location>
        <begin position="1"/>
        <end position="38"/>
    </location>
</feature>
<comment type="catalytic activity">
    <reaction evidence="1">
        <text>S-ubiquitinyl-[E2 ubiquitin-conjugating enzyme]-L-cysteine + [acceptor protein]-L-lysine = [E2 ubiquitin-conjugating enzyme]-L-cysteine + N(6)-ubiquitinyl-[acceptor protein]-L-lysine.</text>
        <dbReference type="EC" id="2.3.2.27"/>
    </reaction>
</comment>
<organism evidence="3 4">
    <name type="scientific">Absidia repens</name>
    <dbReference type="NCBI Taxonomy" id="90262"/>
    <lineage>
        <taxon>Eukaryota</taxon>
        <taxon>Fungi</taxon>
        <taxon>Fungi incertae sedis</taxon>
        <taxon>Mucoromycota</taxon>
        <taxon>Mucoromycotina</taxon>
        <taxon>Mucoromycetes</taxon>
        <taxon>Mucorales</taxon>
        <taxon>Cunninghamellaceae</taxon>
        <taxon>Absidia</taxon>
    </lineage>
</organism>
<dbReference type="InterPro" id="IPR044046">
    <property type="entry name" value="E3_ligase_UBR-like_C"/>
</dbReference>
<sequence length="61" mass="7329">MSAPYLDSHGEPDMFLQRGGPQYLNAKRYEQLRHLYLSHTIPAFVRRRMDDAARPEHWESW</sequence>
<evidence type="ECO:0000313" key="4">
    <source>
        <dbReference type="Proteomes" id="UP000193560"/>
    </source>
</evidence>
<keyword evidence="4" id="KW-1185">Reference proteome</keyword>
<dbReference type="GO" id="GO:0061630">
    <property type="term" value="F:ubiquitin protein ligase activity"/>
    <property type="evidence" value="ECO:0007669"/>
    <property type="project" value="UniProtKB-UniRule"/>
</dbReference>
<dbReference type="EC" id="2.3.2.27" evidence="1"/>
<comment type="caution">
    <text evidence="3">The sequence shown here is derived from an EMBL/GenBank/DDBJ whole genome shotgun (WGS) entry which is preliminary data.</text>
</comment>
<comment type="function">
    <text evidence="1">Ubiquitin ligase protein which is a component of the N-end rule pathway. Recognizes and binds to proteins bearing specific N-terminal residues that are destabilizing according to the N-end rule, leading to their ubiquitination and subsequent degradation.</text>
</comment>
<dbReference type="PANTHER" id="PTHR21497">
    <property type="entry name" value="UBIQUITIN LIGASE E3 ALPHA-RELATED"/>
    <property type="match status" value="1"/>
</dbReference>
<dbReference type="GO" id="GO:0071596">
    <property type="term" value="P:ubiquitin-dependent protein catabolic process via the N-end rule pathway"/>
    <property type="evidence" value="ECO:0007669"/>
    <property type="project" value="UniProtKB-UniRule"/>
</dbReference>
<dbReference type="GO" id="GO:0005737">
    <property type="term" value="C:cytoplasm"/>
    <property type="evidence" value="ECO:0007669"/>
    <property type="project" value="TreeGrafter"/>
</dbReference>
<dbReference type="GO" id="GO:0000151">
    <property type="term" value="C:ubiquitin ligase complex"/>
    <property type="evidence" value="ECO:0007669"/>
    <property type="project" value="TreeGrafter"/>
</dbReference>
<dbReference type="Proteomes" id="UP000193560">
    <property type="component" value="Unassembled WGS sequence"/>
</dbReference>
<gene>
    <name evidence="3" type="ORF">BCR42DRAFT_444154</name>
</gene>
<evidence type="ECO:0000259" key="2">
    <source>
        <dbReference type="Pfam" id="PF18995"/>
    </source>
</evidence>
<proteinExistence type="inferred from homology"/>
<dbReference type="STRING" id="90262.A0A1X2HX86"/>
<evidence type="ECO:0000256" key="1">
    <source>
        <dbReference type="RuleBase" id="RU366018"/>
    </source>
</evidence>
<keyword evidence="1" id="KW-0479">Metal-binding</keyword>
<name>A0A1X2HX86_9FUNG</name>
<accession>A0A1X2HX86</accession>
<reference evidence="3 4" key="1">
    <citation type="submission" date="2016-07" db="EMBL/GenBank/DDBJ databases">
        <title>Pervasive Adenine N6-methylation of Active Genes in Fungi.</title>
        <authorList>
            <consortium name="DOE Joint Genome Institute"/>
            <person name="Mondo S.J."/>
            <person name="Dannebaum R.O."/>
            <person name="Kuo R.C."/>
            <person name="Labutti K."/>
            <person name="Haridas S."/>
            <person name="Kuo A."/>
            <person name="Salamov A."/>
            <person name="Ahrendt S.R."/>
            <person name="Lipzen A."/>
            <person name="Sullivan W."/>
            <person name="Andreopoulos W.B."/>
            <person name="Clum A."/>
            <person name="Lindquist E."/>
            <person name="Daum C."/>
            <person name="Ramamoorthy G.K."/>
            <person name="Gryganskyi A."/>
            <person name="Culley D."/>
            <person name="Magnuson J.K."/>
            <person name="James T.Y."/>
            <person name="O'Malley M.A."/>
            <person name="Stajich J.E."/>
            <person name="Spatafora J.W."/>
            <person name="Visel A."/>
            <person name="Grigoriev I.V."/>
        </authorList>
    </citation>
    <scope>NUCLEOTIDE SEQUENCE [LARGE SCALE GENOMIC DNA]</scope>
    <source>
        <strain evidence="3 4">NRRL 1336</strain>
    </source>
</reference>
<comment type="similarity">
    <text evidence="1">Belongs to the E3 ubiquitin-protein ligase UBR1-like family.</text>
</comment>
<dbReference type="PANTHER" id="PTHR21497:SF24">
    <property type="entry name" value="E3 UBIQUITIN-PROTEIN LIGASE UBR1"/>
    <property type="match status" value="1"/>
</dbReference>
<dbReference type="AlphaFoldDB" id="A0A1X2HX86"/>
<comment type="pathway">
    <text evidence="1">Protein modification; protein ubiquitination.</text>
</comment>
<dbReference type="GO" id="GO:0008270">
    <property type="term" value="F:zinc ion binding"/>
    <property type="evidence" value="ECO:0007669"/>
    <property type="project" value="UniProtKB-UniRule"/>
</dbReference>
<dbReference type="Pfam" id="PF18995">
    <property type="entry name" value="PRT6_C"/>
    <property type="match status" value="1"/>
</dbReference>
<keyword evidence="1" id="KW-0833">Ubl conjugation pathway</keyword>
<dbReference type="InterPro" id="IPR039164">
    <property type="entry name" value="UBR1-like"/>
</dbReference>
<dbReference type="OrthoDB" id="26387at2759"/>
<dbReference type="EMBL" id="MCGE01000050">
    <property type="protein sequence ID" value="ORZ04471.1"/>
    <property type="molecule type" value="Genomic_DNA"/>
</dbReference>
<evidence type="ECO:0000313" key="3">
    <source>
        <dbReference type="EMBL" id="ORZ04471.1"/>
    </source>
</evidence>
<keyword evidence="1" id="KW-0808">Transferase</keyword>